<dbReference type="CDD" id="cd06170">
    <property type="entry name" value="LuxR_C_like"/>
    <property type="match status" value="1"/>
</dbReference>
<dbReference type="InterPro" id="IPR036388">
    <property type="entry name" value="WH-like_DNA-bd_sf"/>
</dbReference>
<evidence type="ECO:0000259" key="1">
    <source>
        <dbReference type="PROSITE" id="PS50043"/>
    </source>
</evidence>
<keyword evidence="3" id="KW-1185">Reference proteome</keyword>
<dbReference type="InterPro" id="IPR000792">
    <property type="entry name" value="Tscrpt_reg_LuxR_C"/>
</dbReference>
<dbReference type="SUPFAM" id="SSF46894">
    <property type="entry name" value="C-terminal effector domain of the bipartite response regulators"/>
    <property type="match status" value="1"/>
</dbReference>
<proteinExistence type="predicted"/>
<gene>
    <name evidence="2" type="ORF">BCF44_1392</name>
</gene>
<dbReference type="GO" id="GO:0006355">
    <property type="term" value="P:regulation of DNA-templated transcription"/>
    <property type="evidence" value="ECO:0007669"/>
    <property type="project" value="InterPro"/>
</dbReference>
<dbReference type="Gene3D" id="1.10.10.10">
    <property type="entry name" value="Winged helix-like DNA-binding domain superfamily/Winged helix DNA-binding domain"/>
    <property type="match status" value="1"/>
</dbReference>
<dbReference type="PROSITE" id="PS50043">
    <property type="entry name" value="HTH_LUXR_2"/>
    <property type="match status" value="1"/>
</dbReference>
<dbReference type="Pfam" id="PF00196">
    <property type="entry name" value="GerE"/>
    <property type="match status" value="1"/>
</dbReference>
<dbReference type="AlphaFoldDB" id="A0A3E0G566"/>
<dbReference type="GO" id="GO:0003677">
    <property type="term" value="F:DNA binding"/>
    <property type="evidence" value="ECO:0007669"/>
    <property type="project" value="InterPro"/>
</dbReference>
<dbReference type="Proteomes" id="UP000256269">
    <property type="component" value="Unassembled WGS sequence"/>
</dbReference>
<dbReference type="RefSeq" id="WP_116182292.1">
    <property type="nucleotide sequence ID" value="NZ_CP144375.1"/>
</dbReference>
<protein>
    <submittedName>
        <fullName evidence="2">Regulatory LuxR family protein</fullName>
    </submittedName>
</protein>
<sequence>MHSRAALDRANTINHVLDAVNRPLGPPLITIVGPCGIGLSTTLEQICTTLRKRGTHVTTVQFTQGSSDLPGPFGSPGLPNASELLSQGTTVLAIDDAQWIDTETLGQLESLIRKLVGTRARCVCAVRLTATPEAGSASQLVLSQLVREGLAEIVNLRPLTTAEVTDLIIERFNAKPVPQLVRHLRRLTRNRPRALDAALDAYRHMNAIRVVDRHVYLAQRDATPTLPDNHDLPLYVRRMGHQAWSVAKAMAVLNPLGDVAAHLVAQTTGIAEPEVSEALNLLRARGILRYLPGRRRWAFQLPLTEAVLTGQLGPYERRRLAKAAVTALWHGQAFCDDPNYLADQLVNAGRMVDPDRARTCLLTRAGVAIRHTEDHLERWLLAAAELAPDRSQRANTLVDHAIVCMLQGKSTQCLQTTDTLLYDLPDQLSPELLQEVHLAHLRALHATGDFATTEQIARGEVWPWPDSPFDQAITRVAAFYTLGQWREVRKLLNETTVDWRDRATARYRADLFGSLAGLWLGQHDQFDRLVTMLPQWRHHGGHHCEQVNLYIGALLTIGDLNTAERLLAEQDRPASQLSLAEHAVLAARRGRCDQALELTRRCIVGGPSFGYGPCQVSMIQTATVILLARGRIARARDLLSGAQSAQPVLPHLLAGPEAWIAVVLGEPHRARATIDAALTEASRTGAVVGTDELWYVAASLALAAGDITAVQRCRREAEQVAHTLGTDRARMHCLAIQAALDPRGEAGREALRLARHLRQPIQLALVIDHLVSIGAADPQLLPEAYGLLGDADALLLRSWMRNLMRENNIPVPGRQSTVMENERLLAVLVAEGMGNKQIAMALRTSEKSVEGRLSRLFARTGHRSRVELAVAVLNGQFDA</sequence>
<dbReference type="InterPro" id="IPR016032">
    <property type="entry name" value="Sig_transdc_resp-reg_C-effctor"/>
</dbReference>
<comment type="caution">
    <text evidence="2">The sequence shown here is derived from an EMBL/GenBank/DDBJ whole genome shotgun (WGS) entry which is preliminary data.</text>
</comment>
<dbReference type="EMBL" id="QUNO01000039">
    <property type="protein sequence ID" value="REH17970.1"/>
    <property type="molecule type" value="Genomic_DNA"/>
</dbReference>
<dbReference type="Gene3D" id="1.25.40.10">
    <property type="entry name" value="Tetratricopeptide repeat domain"/>
    <property type="match status" value="1"/>
</dbReference>
<name>A0A3E0G566_9PSEU</name>
<reference evidence="2 3" key="1">
    <citation type="submission" date="2018-08" db="EMBL/GenBank/DDBJ databases">
        <title>Genomic Encyclopedia of Archaeal and Bacterial Type Strains, Phase II (KMG-II): from individual species to whole genera.</title>
        <authorList>
            <person name="Goeker M."/>
        </authorList>
    </citation>
    <scope>NUCLEOTIDE SEQUENCE [LARGE SCALE GENOMIC DNA]</scope>
    <source>
        <strain evidence="2 3">DSM 45791</strain>
    </source>
</reference>
<evidence type="ECO:0000313" key="3">
    <source>
        <dbReference type="Proteomes" id="UP000256269"/>
    </source>
</evidence>
<dbReference type="SUPFAM" id="SSF52540">
    <property type="entry name" value="P-loop containing nucleoside triphosphate hydrolases"/>
    <property type="match status" value="1"/>
</dbReference>
<organism evidence="2 3">
    <name type="scientific">Kutzneria buriramensis</name>
    <dbReference type="NCBI Taxonomy" id="1045776"/>
    <lineage>
        <taxon>Bacteria</taxon>
        <taxon>Bacillati</taxon>
        <taxon>Actinomycetota</taxon>
        <taxon>Actinomycetes</taxon>
        <taxon>Pseudonocardiales</taxon>
        <taxon>Pseudonocardiaceae</taxon>
        <taxon>Kutzneria</taxon>
    </lineage>
</organism>
<evidence type="ECO:0000313" key="2">
    <source>
        <dbReference type="EMBL" id="REH17970.1"/>
    </source>
</evidence>
<accession>A0A3E0G566</accession>
<dbReference type="SMART" id="SM00421">
    <property type="entry name" value="HTH_LUXR"/>
    <property type="match status" value="1"/>
</dbReference>
<dbReference type="InterPro" id="IPR011990">
    <property type="entry name" value="TPR-like_helical_dom_sf"/>
</dbReference>
<dbReference type="InterPro" id="IPR027417">
    <property type="entry name" value="P-loop_NTPase"/>
</dbReference>
<feature type="domain" description="HTH luxR-type" evidence="1">
    <location>
        <begin position="811"/>
        <end position="876"/>
    </location>
</feature>
<dbReference type="OrthoDB" id="3333376at2"/>